<accession>A0A080UE22</accession>
<evidence type="ECO:0000313" key="1">
    <source>
        <dbReference type="EMBL" id="KIU12376.1"/>
    </source>
</evidence>
<dbReference type="EMBL" id="LJZV01000034">
    <property type="protein sequence ID" value="KZD87098.1"/>
    <property type="molecule type" value="Genomic_DNA"/>
</dbReference>
<dbReference type="PATRIC" id="fig|1423.134.peg.3174"/>
<proteinExistence type="predicted"/>
<dbReference type="AlphaFoldDB" id="A0A080UE22"/>
<dbReference type="Proteomes" id="UP000032247">
    <property type="component" value="Unassembled WGS sequence"/>
</dbReference>
<organism evidence="1 3">
    <name type="scientific">Bacillus subtilis</name>
    <dbReference type="NCBI Taxonomy" id="1423"/>
    <lineage>
        <taxon>Bacteria</taxon>
        <taxon>Bacillati</taxon>
        <taxon>Bacillota</taxon>
        <taxon>Bacilli</taxon>
        <taxon>Bacillales</taxon>
        <taxon>Bacillaceae</taxon>
        <taxon>Bacillus</taxon>
    </lineage>
</organism>
<reference evidence="1 3" key="1">
    <citation type="submission" date="2014-12" db="EMBL/GenBank/DDBJ databases">
        <title>Comparative genome analysis of Bacillus coagulans HM-08, Clostridium butyricum HM-68, Bacillus subtilis HM-66 and Bacillus licheniformis BL-09.</title>
        <authorList>
            <person name="Zhang H."/>
        </authorList>
    </citation>
    <scope>NUCLEOTIDE SEQUENCE [LARGE SCALE GENOMIC DNA]</scope>
    <source>
        <strain evidence="1 3">HM-66</strain>
    </source>
</reference>
<dbReference type="Proteomes" id="UP000076442">
    <property type="component" value="Unassembled WGS sequence"/>
</dbReference>
<sequence>MGFFILIGLCLTVLGGSCLAVKPLNQKHEIKPFRTFDDFFI</sequence>
<name>A0A080UE22_BACIU</name>
<gene>
    <name evidence="2" type="ORF">B4122_4605</name>
    <name evidence="1" type="ORF">SC09_Contig19orf00834</name>
</gene>
<protein>
    <submittedName>
        <fullName evidence="1">Uncharacterized protein</fullName>
    </submittedName>
</protein>
<comment type="caution">
    <text evidence="1">The sequence shown here is derived from an EMBL/GenBank/DDBJ whole genome shotgun (WGS) entry which is preliminary data.</text>
</comment>
<dbReference type="EMBL" id="JXBC01000002">
    <property type="protein sequence ID" value="KIU12376.1"/>
    <property type="molecule type" value="Genomic_DNA"/>
</dbReference>
<evidence type="ECO:0000313" key="4">
    <source>
        <dbReference type="Proteomes" id="UP000076442"/>
    </source>
</evidence>
<reference evidence="2 4" key="2">
    <citation type="submission" date="2015-09" db="EMBL/GenBank/DDBJ databases">
        <title>Spore heat resistance.</title>
        <authorList>
            <person name="Boekhorst J."/>
            <person name="Berendsen E.M."/>
            <person name="Wells-Bennik M.H."/>
            <person name="Kuipers O.P."/>
        </authorList>
    </citation>
    <scope>NUCLEOTIDE SEQUENCE [LARGE SCALE GENOMIC DNA]</scope>
    <source>
        <strain evidence="2 4">B4122</strain>
    </source>
</reference>
<evidence type="ECO:0000313" key="3">
    <source>
        <dbReference type="Proteomes" id="UP000032247"/>
    </source>
</evidence>
<evidence type="ECO:0000313" key="2">
    <source>
        <dbReference type="EMBL" id="KZD87098.1"/>
    </source>
</evidence>
<dbReference type="RefSeq" id="WP_003218633.1">
    <property type="nucleotide sequence ID" value="NZ_JARSPK010000002.1"/>
</dbReference>